<reference evidence="6 7" key="1">
    <citation type="journal article" date="2014" name="PLoS Genet.">
        <title>Phylogenetically driven sequencing of extremely halophilic archaea reveals strategies for static and dynamic osmo-response.</title>
        <authorList>
            <person name="Becker E.A."/>
            <person name="Seitzer P.M."/>
            <person name="Tritt A."/>
            <person name="Larsen D."/>
            <person name="Krusor M."/>
            <person name="Yao A.I."/>
            <person name="Wu D."/>
            <person name="Madern D."/>
            <person name="Eisen J.A."/>
            <person name="Darling A.E."/>
            <person name="Facciotti M.T."/>
        </authorList>
    </citation>
    <scope>NUCLEOTIDE SEQUENCE [LARGE SCALE GENOMIC DNA]</scope>
    <source>
        <strain evidence="6 7">JCM 14978</strain>
    </source>
</reference>
<dbReference type="InterPro" id="IPR028098">
    <property type="entry name" value="Glyco_trans_4-like_N"/>
</dbReference>
<gene>
    <name evidence="6" type="ORF">C468_06053</name>
</gene>
<dbReference type="Pfam" id="PF00534">
    <property type="entry name" value="Glycos_transf_1"/>
    <property type="match status" value="1"/>
</dbReference>
<keyword evidence="2 6" id="KW-0808">Transferase</keyword>
<feature type="region of interest" description="Disordered" evidence="3">
    <location>
        <begin position="173"/>
        <end position="198"/>
    </location>
</feature>
<keyword evidence="7" id="KW-1185">Reference proteome</keyword>
<comment type="caution">
    <text evidence="6">The sequence shown here is derived from an EMBL/GenBank/DDBJ whole genome shotgun (WGS) entry which is preliminary data.</text>
</comment>
<evidence type="ECO:0000259" key="5">
    <source>
        <dbReference type="Pfam" id="PF13579"/>
    </source>
</evidence>
<evidence type="ECO:0000256" key="1">
    <source>
        <dbReference type="ARBA" id="ARBA00022676"/>
    </source>
</evidence>
<sequence>MRDADDGRASDGPTGSDSEPTDLSLLVFTSHRPEEVVEPLRETDLDVAVVSVDDGGSLPSRAATTVRRTRRALAAHEPDAVLLDCYEAMGALVTLLADRRGVPVVDRLVGDTWLRFENGIREAKREGEWGRAAGYRAILGVDEFVFSRASGFVVVSEQLGEVVRRRTGCPPERIGNVPVPAPGGGAGAGAGETEPATGGDRFGIDADRVLLTVTNLKYRAKLRGVETALEELLPLLEADRDLAYVVAGGGEYASELRSVLDERVDDPDARRRIHALGFVDGVADLYALADAFVYVSYLDGYPRVVLEAQEAGLPVVANDAFGMREQVEDGESGYLIDPEDPGALREAVSSLLAEPETRRRYGERGRDRVARENAPEVVGRRLEAFLRRLAAELG</sequence>
<keyword evidence="1" id="KW-0328">Glycosyltransferase</keyword>
<dbReference type="AlphaFoldDB" id="M0P646"/>
<evidence type="ECO:0000256" key="3">
    <source>
        <dbReference type="SAM" id="MobiDB-lite"/>
    </source>
</evidence>
<dbReference type="Gene3D" id="3.40.50.2000">
    <property type="entry name" value="Glycogen Phosphorylase B"/>
    <property type="match status" value="2"/>
</dbReference>
<dbReference type="STRING" id="1230456.C468_06053"/>
<evidence type="ECO:0000256" key="2">
    <source>
        <dbReference type="ARBA" id="ARBA00022679"/>
    </source>
</evidence>
<dbReference type="PATRIC" id="fig|1230456.3.peg.1181"/>
<evidence type="ECO:0000313" key="7">
    <source>
        <dbReference type="Proteomes" id="UP000011546"/>
    </source>
</evidence>
<dbReference type="Pfam" id="PF13579">
    <property type="entry name" value="Glyco_trans_4_4"/>
    <property type="match status" value="1"/>
</dbReference>
<feature type="domain" description="Glycosyl transferase family 1" evidence="4">
    <location>
        <begin position="207"/>
        <end position="367"/>
    </location>
</feature>
<dbReference type="PANTHER" id="PTHR12526">
    <property type="entry name" value="GLYCOSYLTRANSFERASE"/>
    <property type="match status" value="1"/>
</dbReference>
<dbReference type="InterPro" id="IPR001296">
    <property type="entry name" value="Glyco_trans_1"/>
</dbReference>
<dbReference type="SUPFAM" id="SSF53756">
    <property type="entry name" value="UDP-Glycosyltransferase/glycogen phosphorylase"/>
    <property type="match status" value="1"/>
</dbReference>
<dbReference type="Proteomes" id="UP000011546">
    <property type="component" value="Unassembled WGS sequence"/>
</dbReference>
<dbReference type="GO" id="GO:0016757">
    <property type="term" value="F:glycosyltransferase activity"/>
    <property type="evidence" value="ECO:0007669"/>
    <property type="project" value="UniProtKB-KW"/>
</dbReference>
<dbReference type="RefSeq" id="WP_008847944.1">
    <property type="nucleotide sequence ID" value="NZ_AOJH01000043.1"/>
</dbReference>
<feature type="domain" description="Glycosyltransferase subfamily 4-like N-terminal" evidence="5">
    <location>
        <begin position="27"/>
        <end position="178"/>
    </location>
</feature>
<protein>
    <submittedName>
        <fullName evidence="6">Group 1 glycosyl transferase</fullName>
    </submittedName>
</protein>
<proteinExistence type="predicted"/>
<dbReference type="OrthoDB" id="132546at2157"/>
<evidence type="ECO:0000259" key="4">
    <source>
        <dbReference type="Pfam" id="PF00534"/>
    </source>
</evidence>
<organism evidence="6 7">
    <name type="scientific">Halorubrum kocurii JCM 14978</name>
    <dbReference type="NCBI Taxonomy" id="1230456"/>
    <lineage>
        <taxon>Archaea</taxon>
        <taxon>Methanobacteriati</taxon>
        <taxon>Methanobacteriota</taxon>
        <taxon>Stenosarchaea group</taxon>
        <taxon>Halobacteria</taxon>
        <taxon>Halobacteriales</taxon>
        <taxon>Haloferacaceae</taxon>
        <taxon>Halorubrum</taxon>
    </lineage>
</organism>
<name>M0P646_9EURY</name>
<dbReference type="CDD" id="cd03801">
    <property type="entry name" value="GT4_PimA-like"/>
    <property type="match status" value="1"/>
</dbReference>
<dbReference type="EMBL" id="AOJH01000043">
    <property type="protein sequence ID" value="EMA65521.1"/>
    <property type="molecule type" value="Genomic_DNA"/>
</dbReference>
<feature type="region of interest" description="Disordered" evidence="3">
    <location>
        <begin position="1"/>
        <end position="23"/>
    </location>
</feature>
<evidence type="ECO:0000313" key="6">
    <source>
        <dbReference type="EMBL" id="EMA65521.1"/>
    </source>
</evidence>
<accession>M0P646</accession>
<dbReference type="PANTHER" id="PTHR12526:SF510">
    <property type="entry name" value="D-INOSITOL 3-PHOSPHATE GLYCOSYLTRANSFERASE"/>
    <property type="match status" value="1"/>
</dbReference>